<evidence type="ECO:0000313" key="4">
    <source>
        <dbReference type="EMBL" id="MYL84218.1"/>
    </source>
</evidence>
<reference evidence="4 5" key="1">
    <citation type="submission" date="2020-01" db="EMBL/GenBank/DDBJ databases">
        <title>Genome sequence of Desulfovibrio aerotolerans DSM 16695(T).</title>
        <authorList>
            <person name="Karnachuk O."/>
            <person name="Avakyan M."/>
            <person name="Mardanov A."/>
            <person name="Kadnikov V."/>
            <person name="Ravin N."/>
        </authorList>
    </citation>
    <scope>NUCLEOTIDE SEQUENCE [LARGE SCALE GENOMIC DNA]</scope>
    <source>
        <strain evidence="4 5">DSM 16695</strain>
    </source>
</reference>
<dbReference type="GO" id="GO:0005829">
    <property type="term" value="C:cytosol"/>
    <property type="evidence" value="ECO:0007669"/>
    <property type="project" value="TreeGrafter"/>
</dbReference>
<dbReference type="RefSeq" id="WP_160962026.1">
    <property type="nucleotide sequence ID" value="NZ_WVUD01000027.1"/>
</dbReference>
<evidence type="ECO:0000256" key="2">
    <source>
        <dbReference type="ARBA" id="ARBA00023002"/>
    </source>
</evidence>
<dbReference type="InterPro" id="IPR051545">
    <property type="entry name" value="NAD(P)H_dehydrogenase_qn"/>
</dbReference>
<dbReference type="InterPro" id="IPR003680">
    <property type="entry name" value="Flavodoxin_fold"/>
</dbReference>
<dbReference type="OrthoDB" id="9798454at2"/>
<name>A0A7C9JAC4_9BACT</name>
<dbReference type="PANTHER" id="PTHR10204">
    <property type="entry name" value="NAD P H OXIDOREDUCTASE-RELATED"/>
    <property type="match status" value="1"/>
</dbReference>
<comment type="caution">
    <text evidence="4">The sequence shown here is derived from an EMBL/GenBank/DDBJ whole genome shotgun (WGS) entry which is preliminary data.</text>
</comment>
<accession>A0A7C9JAC4</accession>
<organism evidence="4 5">
    <name type="scientific">Solidesulfovibrio aerotolerans</name>
    <dbReference type="NCBI Taxonomy" id="295255"/>
    <lineage>
        <taxon>Bacteria</taxon>
        <taxon>Pseudomonadati</taxon>
        <taxon>Thermodesulfobacteriota</taxon>
        <taxon>Desulfovibrionia</taxon>
        <taxon>Desulfovibrionales</taxon>
        <taxon>Desulfovibrionaceae</taxon>
        <taxon>Solidesulfovibrio</taxon>
    </lineage>
</organism>
<feature type="domain" description="Flavodoxin-like fold" evidence="3">
    <location>
        <begin position="3"/>
        <end position="177"/>
    </location>
</feature>
<dbReference type="Pfam" id="PF02525">
    <property type="entry name" value="Flavodoxin_2"/>
    <property type="match status" value="1"/>
</dbReference>
<protein>
    <submittedName>
        <fullName evidence="4">Flavodoxin family protein</fullName>
    </submittedName>
</protein>
<evidence type="ECO:0000313" key="5">
    <source>
        <dbReference type="Proteomes" id="UP000482487"/>
    </source>
</evidence>
<keyword evidence="2" id="KW-0560">Oxidoreductase</keyword>
<gene>
    <name evidence="4" type="ORF">GTA51_13885</name>
</gene>
<dbReference type="SUPFAM" id="SSF52218">
    <property type="entry name" value="Flavoproteins"/>
    <property type="match status" value="1"/>
</dbReference>
<sequence length="199" mass="21216">MAYCVILAHPDPGSFNHALARAACDALSGLGREVHCYDLYAEGFDPRLPAAELGRDAPLDDALARHCAAAAAAEGFVIVHPNWWGMPPAVLTGWVDRVLRPGVAYEFVAGDGGEGVPRGLLAAKAAVVLNTSNTAAAREQSVFGDPLERIWKDCIFGLCGVSDVRRRMFETIVTSTPAQRRDWLADAATLVEQTFGPAA</sequence>
<evidence type="ECO:0000256" key="1">
    <source>
        <dbReference type="ARBA" id="ARBA00006252"/>
    </source>
</evidence>
<dbReference type="EMBL" id="WVUD01000027">
    <property type="protein sequence ID" value="MYL84218.1"/>
    <property type="molecule type" value="Genomic_DNA"/>
</dbReference>
<evidence type="ECO:0000259" key="3">
    <source>
        <dbReference type="Pfam" id="PF02525"/>
    </source>
</evidence>
<dbReference type="Gene3D" id="3.40.50.360">
    <property type="match status" value="1"/>
</dbReference>
<keyword evidence="5" id="KW-1185">Reference proteome</keyword>
<dbReference type="PANTHER" id="PTHR10204:SF34">
    <property type="entry name" value="NAD(P)H DEHYDROGENASE [QUINONE] 1 ISOFORM 1"/>
    <property type="match status" value="1"/>
</dbReference>
<dbReference type="GO" id="GO:0003955">
    <property type="term" value="F:NAD(P)H dehydrogenase (quinone) activity"/>
    <property type="evidence" value="ECO:0007669"/>
    <property type="project" value="TreeGrafter"/>
</dbReference>
<dbReference type="Proteomes" id="UP000482487">
    <property type="component" value="Unassembled WGS sequence"/>
</dbReference>
<dbReference type="AlphaFoldDB" id="A0A7C9JAC4"/>
<proteinExistence type="inferred from homology"/>
<dbReference type="InterPro" id="IPR029039">
    <property type="entry name" value="Flavoprotein-like_sf"/>
</dbReference>
<comment type="similarity">
    <text evidence="1">Belongs to the NAD(P)H dehydrogenase (quinone) family.</text>
</comment>